<proteinExistence type="predicted"/>
<sequence>MMKSFDRRKFITALGLSATATAIATTSSFTNELVENSLTLIPADTPSDIKITHVSTFRVKRAIFIKIETNAGVTGWGEASSNSPMEVVESFILKTMPKTIIGMNPFDTELIWNRLFWENHDLGPSGALSYAIAGIDLALWDIKGKILNQPVYNLLGGRFLTEVPAYCGIPLKGGKIPVEKAVERALKVASLGYKTIKLRMQIREYNLNPIPDPTLRYYEAVRKALPQDIDLFVDPNEGYTASRAIEVGKALQAMGMKYFESPVPRENNKDLAEVVDALDIPVMAGEKCYTRWEFRDLILEGNPDIINPDLIKAGGITEVKRIATVAQIFFKQIVPHNTKPTLGTAAALHLMASISNAGPLLEYVELDTYDEVMTCFDADQHLKLIDGKLRVPHSPGLGMEINEKKLQQIAK</sequence>
<accession>A0ABW5AYI1</accession>
<dbReference type="InterPro" id="IPR036849">
    <property type="entry name" value="Enolase-like_C_sf"/>
</dbReference>
<keyword evidence="1" id="KW-0456">Lyase</keyword>
<dbReference type="SMART" id="SM00922">
    <property type="entry name" value="MR_MLE"/>
    <property type="match status" value="1"/>
</dbReference>
<dbReference type="Proteomes" id="UP001597344">
    <property type="component" value="Unassembled WGS sequence"/>
</dbReference>
<dbReference type="SFLD" id="SFLDG00179">
    <property type="entry name" value="mandelate_racemase"/>
    <property type="match status" value="1"/>
</dbReference>
<feature type="domain" description="Mandelate racemase/muconate lactonizing enzyme C-terminal" evidence="3">
    <location>
        <begin position="178"/>
        <end position="281"/>
    </location>
</feature>
<dbReference type="Gene3D" id="3.30.390.10">
    <property type="entry name" value="Enolase-like, N-terminal domain"/>
    <property type="match status" value="1"/>
</dbReference>
<evidence type="ECO:0000259" key="3">
    <source>
        <dbReference type="SMART" id="SM00922"/>
    </source>
</evidence>
<dbReference type="SFLD" id="SFLDS00001">
    <property type="entry name" value="Enolase"/>
    <property type="match status" value="1"/>
</dbReference>
<dbReference type="CDD" id="cd03316">
    <property type="entry name" value="MR_like"/>
    <property type="match status" value="1"/>
</dbReference>
<dbReference type="SUPFAM" id="SSF51604">
    <property type="entry name" value="Enolase C-terminal domain-like"/>
    <property type="match status" value="1"/>
</dbReference>
<feature type="signal peptide" evidence="2">
    <location>
        <begin position="1"/>
        <end position="24"/>
    </location>
</feature>
<dbReference type="Gene3D" id="3.20.20.120">
    <property type="entry name" value="Enolase-like C-terminal domain"/>
    <property type="match status" value="1"/>
</dbReference>
<name>A0ABW5AYI1_9FLAO</name>
<dbReference type="SUPFAM" id="SSF54826">
    <property type="entry name" value="Enolase N-terminal domain-like"/>
    <property type="match status" value="1"/>
</dbReference>
<evidence type="ECO:0000313" key="5">
    <source>
        <dbReference type="Proteomes" id="UP001597344"/>
    </source>
</evidence>
<evidence type="ECO:0000256" key="1">
    <source>
        <dbReference type="ARBA" id="ARBA00023239"/>
    </source>
</evidence>
<dbReference type="PANTHER" id="PTHR48080">
    <property type="entry name" value="D-GALACTONATE DEHYDRATASE-RELATED"/>
    <property type="match status" value="1"/>
</dbReference>
<dbReference type="InterPro" id="IPR029017">
    <property type="entry name" value="Enolase-like_N"/>
</dbReference>
<dbReference type="RefSeq" id="WP_378320588.1">
    <property type="nucleotide sequence ID" value="NZ_JBHUHY010000013.1"/>
</dbReference>
<gene>
    <name evidence="4" type="ORF">ACFSJT_12360</name>
</gene>
<dbReference type="InterPro" id="IPR018110">
    <property type="entry name" value="Mandel_Rmase/mucon_lact_enz_CS"/>
</dbReference>
<dbReference type="EMBL" id="JBHUHY010000013">
    <property type="protein sequence ID" value="MFD2187585.1"/>
    <property type="molecule type" value="Genomic_DNA"/>
</dbReference>
<dbReference type="InterPro" id="IPR034593">
    <property type="entry name" value="DgoD-like"/>
</dbReference>
<feature type="chain" id="PRO_5046715573" evidence="2">
    <location>
        <begin position="25"/>
        <end position="411"/>
    </location>
</feature>
<dbReference type="Pfam" id="PF02746">
    <property type="entry name" value="MR_MLE_N"/>
    <property type="match status" value="1"/>
</dbReference>
<comment type="caution">
    <text evidence="4">The sequence shown here is derived from an EMBL/GenBank/DDBJ whole genome shotgun (WGS) entry which is preliminary data.</text>
</comment>
<dbReference type="PROSITE" id="PS00908">
    <property type="entry name" value="MR_MLE_1"/>
    <property type="match status" value="1"/>
</dbReference>
<dbReference type="InterPro" id="IPR013341">
    <property type="entry name" value="Mandelate_racemase_N_dom"/>
</dbReference>
<dbReference type="PANTHER" id="PTHR48080:SF2">
    <property type="entry name" value="D-GALACTONATE DEHYDRATASE"/>
    <property type="match status" value="1"/>
</dbReference>
<keyword evidence="2" id="KW-0732">Signal</keyword>
<protein>
    <submittedName>
        <fullName evidence="4">Mandelate racemase/muconate lactonizing enzyme family protein</fullName>
    </submittedName>
</protein>
<organism evidence="4 5">
    <name type="scientific">Aquimarina celericrescens</name>
    <dbReference type="NCBI Taxonomy" id="1964542"/>
    <lineage>
        <taxon>Bacteria</taxon>
        <taxon>Pseudomonadati</taxon>
        <taxon>Bacteroidota</taxon>
        <taxon>Flavobacteriia</taxon>
        <taxon>Flavobacteriales</taxon>
        <taxon>Flavobacteriaceae</taxon>
        <taxon>Aquimarina</taxon>
    </lineage>
</organism>
<keyword evidence="5" id="KW-1185">Reference proteome</keyword>
<dbReference type="InterPro" id="IPR029065">
    <property type="entry name" value="Enolase_C-like"/>
</dbReference>
<evidence type="ECO:0000313" key="4">
    <source>
        <dbReference type="EMBL" id="MFD2187585.1"/>
    </source>
</evidence>
<dbReference type="InterPro" id="IPR013342">
    <property type="entry name" value="Mandelate_racemase_C"/>
</dbReference>
<evidence type="ECO:0000256" key="2">
    <source>
        <dbReference type="SAM" id="SignalP"/>
    </source>
</evidence>
<reference evidence="5" key="1">
    <citation type="journal article" date="2019" name="Int. J. Syst. Evol. Microbiol.">
        <title>The Global Catalogue of Microorganisms (GCM) 10K type strain sequencing project: providing services to taxonomists for standard genome sequencing and annotation.</title>
        <authorList>
            <consortium name="The Broad Institute Genomics Platform"/>
            <consortium name="The Broad Institute Genome Sequencing Center for Infectious Disease"/>
            <person name="Wu L."/>
            <person name="Ma J."/>
        </authorList>
    </citation>
    <scope>NUCLEOTIDE SEQUENCE [LARGE SCALE GENOMIC DNA]</scope>
    <source>
        <strain evidence="5">DT92</strain>
    </source>
</reference>
<dbReference type="Pfam" id="PF13378">
    <property type="entry name" value="MR_MLE_C"/>
    <property type="match status" value="1"/>
</dbReference>